<dbReference type="Proteomes" id="UP000363661">
    <property type="component" value="Unassembled WGS sequence"/>
</dbReference>
<name>A0A564SAS6_9FIRM</name>
<dbReference type="Pfam" id="PF13240">
    <property type="entry name" value="Zn_Ribbon_1"/>
    <property type="match status" value="1"/>
</dbReference>
<protein>
    <recommendedName>
        <fullName evidence="2">Zinc-ribbon domain-containing protein</fullName>
    </recommendedName>
</protein>
<evidence type="ECO:0000313" key="3">
    <source>
        <dbReference type="EMBL" id="VUW92139.1"/>
    </source>
</evidence>
<gene>
    <name evidence="3" type="ORF">RTSSTS7063_00122</name>
</gene>
<keyword evidence="1" id="KW-0812">Transmembrane</keyword>
<organism evidence="3 4">
    <name type="scientific">[Ruminococcus] torques</name>
    <dbReference type="NCBI Taxonomy" id="33039"/>
    <lineage>
        <taxon>Bacteria</taxon>
        <taxon>Bacillati</taxon>
        <taxon>Bacillota</taxon>
        <taxon>Clostridia</taxon>
        <taxon>Lachnospirales</taxon>
        <taxon>Lachnospiraceae</taxon>
        <taxon>Mediterraneibacter</taxon>
    </lineage>
</organism>
<accession>A0A564SAS6</accession>
<evidence type="ECO:0000313" key="4">
    <source>
        <dbReference type="Proteomes" id="UP000363661"/>
    </source>
</evidence>
<sequence length="198" mass="21553">MARYCAKCGAEVTEGSKFCKSCGAPVGDTQQGTTNQKVQAKTVSTNRKSGKKAPMVIGIIAVIVVVLAGVGIKNAATSVPDYEKPLKYEIDGINKNNTKTYKKAFLDGDAPTGDEYLKGYLKEIKKISYEVESVDNISVMGLLDTIAVRGIQSKDIQDAKTLEVSLKAKTEDGEHTTTIEFDVIKVDDQWYALDDILY</sequence>
<keyword evidence="1" id="KW-1133">Transmembrane helix</keyword>
<feature type="transmembrane region" description="Helical" evidence="1">
    <location>
        <begin position="53"/>
        <end position="72"/>
    </location>
</feature>
<evidence type="ECO:0000256" key="1">
    <source>
        <dbReference type="SAM" id="Phobius"/>
    </source>
</evidence>
<evidence type="ECO:0000259" key="2">
    <source>
        <dbReference type="Pfam" id="PF13240"/>
    </source>
</evidence>
<keyword evidence="4" id="KW-1185">Reference proteome</keyword>
<keyword evidence="1" id="KW-0472">Membrane</keyword>
<feature type="domain" description="Zinc-ribbon" evidence="2">
    <location>
        <begin position="4"/>
        <end position="26"/>
    </location>
</feature>
<dbReference type="InterPro" id="IPR026870">
    <property type="entry name" value="Zinc_ribbon_dom"/>
</dbReference>
<proteinExistence type="predicted"/>
<dbReference type="AlphaFoldDB" id="A0A564SAS6"/>
<dbReference type="EMBL" id="CABHNA010000013">
    <property type="protein sequence ID" value="VUW92139.1"/>
    <property type="molecule type" value="Genomic_DNA"/>
</dbReference>
<reference evidence="3 4" key="1">
    <citation type="submission" date="2019-07" db="EMBL/GenBank/DDBJ databases">
        <authorList>
            <person name="Hibberd C M."/>
            <person name="Gehrig L. J."/>
            <person name="Chang H.-W."/>
            <person name="Venkatesh S."/>
        </authorList>
    </citation>
    <scope>NUCLEOTIDE SEQUENCE [LARGE SCALE GENOMIC DNA]</scope>
    <source>
        <strain evidence="3">Ruminococcus_torques_SSTS_Bg7063</strain>
    </source>
</reference>
<dbReference type="RefSeq" id="WP_186290738.1">
    <property type="nucleotide sequence ID" value="NZ_CABHNA010000013.1"/>
</dbReference>